<evidence type="ECO:0000313" key="2">
    <source>
        <dbReference type="Proteomes" id="UP001586593"/>
    </source>
</evidence>
<reference evidence="1 2" key="1">
    <citation type="journal article" date="2024" name="Commun. Biol.">
        <title>Comparative genomic analysis of thermophilic fungi reveals convergent evolutionary adaptations and gene losses.</title>
        <authorList>
            <person name="Steindorff A.S."/>
            <person name="Aguilar-Pontes M.V."/>
            <person name="Robinson A.J."/>
            <person name="Andreopoulos B."/>
            <person name="LaButti K."/>
            <person name="Kuo A."/>
            <person name="Mondo S."/>
            <person name="Riley R."/>
            <person name="Otillar R."/>
            <person name="Haridas S."/>
            <person name="Lipzen A."/>
            <person name="Grimwood J."/>
            <person name="Schmutz J."/>
            <person name="Clum A."/>
            <person name="Reid I.D."/>
            <person name="Moisan M.C."/>
            <person name="Butler G."/>
            <person name="Nguyen T.T.M."/>
            <person name="Dewar K."/>
            <person name="Conant G."/>
            <person name="Drula E."/>
            <person name="Henrissat B."/>
            <person name="Hansel C."/>
            <person name="Singer S."/>
            <person name="Hutchinson M.I."/>
            <person name="de Vries R.P."/>
            <person name="Natvig D.O."/>
            <person name="Powell A.J."/>
            <person name="Tsang A."/>
            <person name="Grigoriev I.V."/>
        </authorList>
    </citation>
    <scope>NUCLEOTIDE SEQUENCE [LARGE SCALE GENOMIC DNA]</scope>
    <source>
        <strain evidence="1 2">ATCC 24622</strain>
    </source>
</reference>
<evidence type="ECO:0000313" key="1">
    <source>
        <dbReference type="EMBL" id="KAL1845292.1"/>
    </source>
</evidence>
<protein>
    <submittedName>
        <fullName evidence="1">Uncharacterized protein</fullName>
    </submittedName>
</protein>
<gene>
    <name evidence="1" type="ORF">VTK73DRAFT_721</name>
</gene>
<organism evidence="1 2">
    <name type="scientific">Phialemonium thermophilum</name>
    <dbReference type="NCBI Taxonomy" id="223376"/>
    <lineage>
        <taxon>Eukaryota</taxon>
        <taxon>Fungi</taxon>
        <taxon>Dikarya</taxon>
        <taxon>Ascomycota</taxon>
        <taxon>Pezizomycotina</taxon>
        <taxon>Sordariomycetes</taxon>
        <taxon>Sordariomycetidae</taxon>
        <taxon>Cephalothecales</taxon>
        <taxon>Cephalothecaceae</taxon>
        <taxon>Phialemonium</taxon>
    </lineage>
</organism>
<dbReference type="PROSITE" id="PS51257">
    <property type="entry name" value="PROKAR_LIPOPROTEIN"/>
    <property type="match status" value="1"/>
</dbReference>
<keyword evidence="2" id="KW-1185">Reference proteome</keyword>
<proteinExistence type="predicted"/>
<sequence length="154" mass="17130">MRNGLVSNLQGFFLGCGGGTDSPLHGRWHSGQTGFYSSRHGLAAGHCSFPTPTFFFPRLYPSSIYRVISLVDLSQARCWAILLGLRTRLAARESGCRGITWRLGLGRGRRVRFVYGARCLVPKLLSTPVHMRIRTIEHSAVQSPRRQAQCCPDV</sequence>
<comment type="caution">
    <text evidence="1">The sequence shown here is derived from an EMBL/GenBank/DDBJ whole genome shotgun (WGS) entry which is preliminary data.</text>
</comment>
<dbReference type="EMBL" id="JAZHXJ010001154">
    <property type="protein sequence ID" value="KAL1845292.1"/>
    <property type="molecule type" value="Genomic_DNA"/>
</dbReference>
<name>A0ABR3VUE6_9PEZI</name>
<accession>A0ABR3VUE6</accession>
<dbReference type="Proteomes" id="UP001586593">
    <property type="component" value="Unassembled WGS sequence"/>
</dbReference>